<dbReference type="InterPro" id="IPR027370">
    <property type="entry name" value="Znf-RING_euk"/>
</dbReference>
<dbReference type="InterPro" id="IPR013083">
    <property type="entry name" value="Znf_RING/FYVE/PHD"/>
</dbReference>
<dbReference type="InterPro" id="IPR000315">
    <property type="entry name" value="Znf_B-box"/>
</dbReference>
<dbReference type="SUPFAM" id="SSF57845">
    <property type="entry name" value="B-box zinc-binding domain"/>
    <property type="match status" value="1"/>
</dbReference>
<dbReference type="InterPro" id="IPR001870">
    <property type="entry name" value="B30.2/SPRY"/>
</dbReference>
<dbReference type="Pfam" id="PF13765">
    <property type="entry name" value="PRY"/>
    <property type="match status" value="1"/>
</dbReference>
<dbReference type="OrthoDB" id="9410880at2759"/>
<dbReference type="Pfam" id="PF00622">
    <property type="entry name" value="SPRY"/>
    <property type="match status" value="1"/>
</dbReference>
<dbReference type="InterPro" id="IPR003877">
    <property type="entry name" value="SPRY_dom"/>
</dbReference>
<dbReference type="GO" id="GO:0008270">
    <property type="term" value="F:zinc ion binding"/>
    <property type="evidence" value="ECO:0007669"/>
    <property type="project" value="UniProtKB-KW"/>
</dbReference>
<keyword evidence="9" id="KW-1185">Reference proteome</keyword>
<dbReference type="InterPro" id="IPR017907">
    <property type="entry name" value="Znf_RING_CS"/>
</dbReference>
<accession>A0A6J2UTM6</accession>
<sequence length="471" mass="54286">MASKPKSEEDLTCPVCCEIYNDPVVLSCSHSVCKDCLQLFWNNKGSQECPVCKRQNNIDPPRNLALKNLCEAFLLDRDQTNSTGSKDLCSLHSEKLKLFCLEDKLPICLVCRDSKKHKNHDCFPIEEVLQDLKDDLKTALKPLQEKLQIFEKAKLSCNQIARHLRVQARKTERQIKEEFERLHQFLRDEEAARIAALREEEEQKSHILKKRIQELERDISSLSDTIKTIGEQLKANDLSFLQNFQGTMKRAQCTLQDPQMLSGELIHVANHLGNLKFRVWEKMQENFQIQDMILDPNTSHPQLILSEDLTSVRFSDQCQQLPNNPERFDRYFGVLGSEGFDSGTHCWDVDVGGSTRWALGIITESVKRKGNSFSSGVWRLWSYDGHCKSQSPTQAELQPLLTVNEKLQRVRVQLDWDRGKLTFFDPLKNKHILTSTHTFTEKVFPLFWNYCKLSPLSILPVQTSVTANQHS</sequence>
<dbReference type="Proteomes" id="UP000504632">
    <property type="component" value="Chromosome 1"/>
</dbReference>
<reference evidence="10" key="1">
    <citation type="submission" date="2025-08" db="UniProtKB">
        <authorList>
            <consortium name="RefSeq"/>
        </authorList>
    </citation>
    <scope>IDENTIFICATION</scope>
</reference>
<dbReference type="Pfam" id="PF13445">
    <property type="entry name" value="zf-RING_UBOX"/>
    <property type="match status" value="1"/>
</dbReference>
<evidence type="ECO:0000256" key="3">
    <source>
        <dbReference type="ARBA" id="ARBA00022833"/>
    </source>
</evidence>
<dbReference type="GeneID" id="115806775"/>
<dbReference type="InterPro" id="IPR013320">
    <property type="entry name" value="ConA-like_dom_sf"/>
</dbReference>
<dbReference type="SUPFAM" id="SSF49899">
    <property type="entry name" value="Concanavalin A-like lectins/glucanases"/>
    <property type="match status" value="1"/>
</dbReference>
<dbReference type="InterPro" id="IPR001841">
    <property type="entry name" value="Znf_RING"/>
</dbReference>
<evidence type="ECO:0000256" key="5">
    <source>
        <dbReference type="SAM" id="Coils"/>
    </source>
</evidence>
<protein>
    <submittedName>
        <fullName evidence="10">Zinc-binding protein A33-like</fullName>
    </submittedName>
</protein>
<keyword evidence="5" id="KW-0175">Coiled coil</keyword>
<keyword evidence="1" id="KW-0479">Metal-binding</keyword>
<evidence type="ECO:0000259" key="6">
    <source>
        <dbReference type="PROSITE" id="PS50089"/>
    </source>
</evidence>
<evidence type="ECO:0000256" key="1">
    <source>
        <dbReference type="ARBA" id="ARBA00022723"/>
    </source>
</evidence>
<dbReference type="SMART" id="SM00589">
    <property type="entry name" value="PRY"/>
    <property type="match status" value="1"/>
</dbReference>
<dbReference type="CDD" id="cd12893">
    <property type="entry name" value="SPRY_PRY_TRIM35"/>
    <property type="match status" value="1"/>
</dbReference>
<organism evidence="9 10">
    <name type="scientific">Chanos chanos</name>
    <name type="common">Milkfish</name>
    <name type="synonym">Mugil chanos</name>
    <dbReference type="NCBI Taxonomy" id="29144"/>
    <lineage>
        <taxon>Eukaryota</taxon>
        <taxon>Metazoa</taxon>
        <taxon>Chordata</taxon>
        <taxon>Craniata</taxon>
        <taxon>Vertebrata</taxon>
        <taxon>Euteleostomi</taxon>
        <taxon>Actinopterygii</taxon>
        <taxon>Neopterygii</taxon>
        <taxon>Teleostei</taxon>
        <taxon>Ostariophysi</taxon>
        <taxon>Gonorynchiformes</taxon>
        <taxon>Chanidae</taxon>
        <taxon>Chanos</taxon>
    </lineage>
</organism>
<dbReference type="PRINTS" id="PR01407">
    <property type="entry name" value="BUTYPHLNCDUF"/>
</dbReference>
<evidence type="ECO:0000256" key="2">
    <source>
        <dbReference type="ARBA" id="ARBA00022771"/>
    </source>
</evidence>
<keyword evidence="3" id="KW-0862">Zinc</keyword>
<dbReference type="InterPro" id="IPR043136">
    <property type="entry name" value="B30.2/SPRY_sf"/>
</dbReference>
<evidence type="ECO:0000259" key="7">
    <source>
        <dbReference type="PROSITE" id="PS50119"/>
    </source>
</evidence>
<dbReference type="PANTHER" id="PTHR24103">
    <property type="entry name" value="E3 UBIQUITIN-PROTEIN LIGASE TRIM"/>
    <property type="match status" value="1"/>
</dbReference>
<dbReference type="Pfam" id="PF00643">
    <property type="entry name" value="zf-B_box"/>
    <property type="match status" value="1"/>
</dbReference>
<name>A0A6J2UTM6_CHACN</name>
<proteinExistence type="predicted"/>
<dbReference type="SUPFAM" id="SSF57850">
    <property type="entry name" value="RING/U-box"/>
    <property type="match status" value="1"/>
</dbReference>
<gene>
    <name evidence="10" type="primary">LOC115806775</name>
</gene>
<dbReference type="AlphaFoldDB" id="A0A6J2UTM6"/>
<dbReference type="InterPro" id="IPR003879">
    <property type="entry name" value="Butyrophylin_SPRY"/>
</dbReference>
<evidence type="ECO:0000259" key="8">
    <source>
        <dbReference type="PROSITE" id="PS50188"/>
    </source>
</evidence>
<evidence type="ECO:0000256" key="4">
    <source>
        <dbReference type="PROSITE-ProRule" id="PRU00024"/>
    </source>
</evidence>
<dbReference type="PROSITE" id="PS00518">
    <property type="entry name" value="ZF_RING_1"/>
    <property type="match status" value="1"/>
</dbReference>
<keyword evidence="2 4" id="KW-0863">Zinc-finger</keyword>
<dbReference type="InterPro" id="IPR050143">
    <property type="entry name" value="TRIM/RBCC"/>
</dbReference>
<dbReference type="PROSITE" id="PS50089">
    <property type="entry name" value="ZF_RING_2"/>
    <property type="match status" value="1"/>
</dbReference>
<dbReference type="Gene3D" id="3.30.40.10">
    <property type="entry name" value="Zinc/RING finger domain, C3HC4 (zinc finger)"/>
    <property type="match status" value="1"/>
</dbReference>
<dbReference type="SMART" id="SM00449">
    <property type="entry name" value="SPRY"/>
    <property type="match status" value="1"/>
</dbReference>
<dbReference type="PROSITE" id="PS50188">
    <property type="entry name" value="B302_SPRY"/>
    <property type="match status" value="1"/>
</dbReference>
<dbReference type="InterPro" id="IPR006574">
    <property type="entry name" value="PRY"/>
</dbReference>
<feature type="coiled-coil region" evidence="5">
    <location>
        <begin position="161"/>
        <end position="232"/>
    </location>
</feature>
<dbReference type="RefSeq" id="XP_030623850.1">
    <property type="nucleotide sequence ID" value="XM_030767990.1"/>
</dbReference>
<dbReference type="PROSITE" id="PS50119">
    <property type="entry name" value="ZF_BBOX"/>
    <property type="match status" value="1"/>
</dbReference>
<dbReference type="Gene3D" id="3.30.160.60">
    <property type="entry name" value="Classic Zinc Finger"/>
    <property type="match status" value="1"/>
</dbReference>
<feature type="domain" description="B box-type" evidence="7">
    <location>
        <begin position="84"/>
        <end position="125"/>
    </location>
</feature>
<dbReference type="InParanoid" id="A0A6J2UTM6"/>
<feature type="domain" description="RING-type" evidence="6">
    <location>
        <begin position="13"/>
        <end position="53"/>
    </location>
</feature>
<feature type="domain" description="B30.2/SPRY" evidence="8">
    <location>
        <begin position="272"/>
        <end position="465"/>
    </location>
</feature>
<evidence type="ECO:0000313" key="9">
    <source>
        <dbReference type="Proteomes" id="UP000504632"/>
    </source>
</evidence>
<dbReference type="SMART" id="SM00336">
    <property type="entry name" value="BBOX"/>
    <property type="match status" value="1"/>
</dbReference>
<dbReference type="Gene3D" id="2.60.120.920">
    <property type="match status" value="1"/>
</dbReference>
<dbReference type="SMART" id="SM00184">
    <property type="entry name" value="RING"/>
    <property type="match status" value="1"/>
</dbReference>
<evidence type="ECO:0000313" key="10">
    <source>
        <dbReference type="RefSeq" id="XP_030623850.1"/>
    </source>
</evidence>